<dbReference type="Pfam" id="PF11142">
    <property type="entry name" value="DUF2917"/>
    <property type="match status" value="1"/>
</dbReference>
<dbReference type="InterPro" id="IPR021317">
    <property type="entry name" value="DUF2917"/>
</dbReference>
<protein>
    <recommendedName>
        <fullName evidence="3">DUF2917 domain-containing protein</fullName>
    </recommendedName>
</protein>
<organism evidence="1 2">
    <name type="scientific">Vitreoscilla filiformis</name>
    <dbReference type="NCBI Taxonomy" id="63"/>
    <lineage>
        <taxon>Bacteria</taxon>
        <taxon>Pseudomonadati</taxon>
        <taxon>Pseudomonadota</taxon>
        <taxon>Betaproteobacteria</taxon>
        <taxon>Neisseriales</taxon>
        <taxon>Neisseriaceae</taxon>
        <taxon>Vitreoscilla</taxon>
    </lineage>
</organism>
<dbReference type="Proteomes" id="UP000199729">
    <property type="component" value="Chromosome"/>
</dbReference>
<accession>A0A221KGS3</accession>
<proteinExistence type="predicted"/>
<reference evidence="1 2" key="1">
    <citation type="submission" date="2017-07" db="EMBL/GenBank/DDBJ databases">
        <title>Complete Genome Sequence of the cosmetic ferment Vitreoscilla filiformis (ATCC15551).</title>
        <authorList>
            <person name="Contreras S."/>
            <person name="Sagory-Zalkind P."/>
            <person name="Blanquart H."/>
            <person name="Iltis A."/>
            <person name="Morand S.C."/>
        </authorList>
    </citation>
    <scope>NUCLEOTIDE SEQUENCE [LARGE SCALE GENOMIC DNA]</scope>
    <source>
        <strain evidence="1 2">ATCC 15551</strain>
    </source>
</reference>
<evidence type="ECO:0008006" key="3">
    <source>
        <dbReference type="Google" id="ProtNLM"/>
    </source>
</evidence>
<dbReference type="KEGG" id="vff:VITFI_CDS2474"/>
<name>A0A221KGS3_VITFI</name>
<gene>
    <name evidence="1" type="ORF">VITFI_CDS2474</name>
</gene>
<sequence>MNTQPTSTDRTARFLGGSDITLLPPGQAMRLDPRWIRGASGQRLMLEVSAGALWLTWPGCDDDRYLVAGERCRLPDDPDVLRALLIETEPRLAPGAAQFRVVGQPAPGIDCASSCQTRSFLQFVAPLLRR</sequence>
<dbReference type="RefSeq" id="WP_089417211.1">
    <property type="nucleotide sequence ID" value="NZ_CP022423.1"/>
</dbReference>
<evidence type="ECO:0000313" key="2">
    <source>
        <dbReference type="Proteomes" id="UP000199729"/>
    </source>
</evidence>
<keyword evidence="2" id="KW-1185">Reference proteome</keyword>
<dbReference type="EMBL" id="CP022423">
    <property type="protein sequence ID" value="ASM78252.1"/>
    <property type="molecule type" value="Genomic_DNA"/>
</dbReference>
<evidence type="ECO:0000313" key="1">
    <source>
        <dbReference type="EMBL" id="ASM78252.1"/>
    </source>
</evidence>
<dbReference type="AlphaFoldDB" id="A0A221KGS3"/>
<dbReference type="OrthoDB" id="8689395at2"/>